<dbReference type="Gene3D" id="3.40.50.2000">
    <property type="entry name" value="Glycogen Phosphorylase B"/>
    <property type="match status" value="2"/>
</dbReference>
<evidence type="ECO:0000313" key="2">
    <source>
        <dbReference type="EMBL" id="WDC91582.1"/>
    </source>
</evidence>
<feature type="domain" description="Glycosyl transferase family 1" evidence="1">
    <location>
        <begin position="188"/>
        <end position="340"/>
    </location>
</feature>
<dbReference type="EMBL" id="CP117683">
    <property type="protein sequence ID" value="WDC91582.1"/>
    <property type="molecule type" value="Genomic_DNA"/>
</dbReference>
<evidence type="ECO:0000259" key="1">
    <source>
        <dbReference type="Pfam" id="PF00534"/>
    </source>
</evidence>
<dbReference type="GO" id="GO:0016757">
    <property type="term" value="F:glycosyltransferase activity"/>
    <property type="evidence" value="ECO:0007669"/>
    <property type="project" value="UniProtKB-KW"/>
</dbReference>
<sequence length="382" mass="43931">MIRILVVGDFLEGSGLTNYLMNTYSHFSSDEFLIDCLSYGGRSDLKEEILDNGWGFNTITPVTKNPVKHLFDWNKFMEKNANKYDIVHFNYSAAWNYFAVKSAKKNGIKKIIVHSHNNYYSKRPKLKIIKFILDTLNNRGKKIIEECSDLELAVSKDAANWMFENGNEAIIQKNGIEIDKFIFNGSAREKLRKEIDSEDNKIIGFIGTLEERKNPVFALKIFENILKREKNVRLLVFGKGPDKEMLKEMVNQFGISNKVKFMGVQKNLEQWYSAMDLFIFPSKNEGFGFVLLEAQINGLPIICSNSIPQEAILTDSVKQISLNKSMDWINSSINTLYNEKRDRSVDSKDNLETIIKAGFSIESTSNELKNSIRKLFNNEEVY</sequence>
<organism evidence="2 3">
    <name type="scientific">Latilactobacillus curvatus</name>
    <name type="common">Lactobacillus curvatus</name>
    <dbReference type="NCBI Taxonomy" id="28038"/>
    <lineage>
        <taxon>Bacteria</taxon>
        <taxon>Bacillati</taxon>
        <taxon>Bacillota</taxon>
        <taxon>Bacilli</taxon>
        <taxon>Lactobacillales</taxon>
        <taxon>Lactobacillaceae</taxon>
        <taxon>Latilactobacillus</taxon>
    </lineage>
</organism>
<dbReference type="SUPFAM" id="SSF53756">
    <property type="entry name" value="UDP-Glycosyltransferase/glycogen phosphorylase"/>
    <property type="match status" value="1"/>
</dbReference>
<accession>A0AAJ5RF06</accession>
<dbReference type="Proteomes" id="UP001215533">
    <property type="component" value="Chromosome"/>
</dbReference>
<evidence type="ECO:0000313" key="3">
    <source>
        <dbReference type="Proteomes" id="UP001215533"/>
    </source>
</evidence>
<dbReference type="InterPro" id="IPR001296">
    <property type="entry name" value="Glyco_trans_1"/>
</dbReference>
<reference evidence="2" key="1">
    <citation type="submission" date="2023-02" db="EMBL/GenBank/DDBJ databases">
        <title>Complete genome sequence of Lactobacillus curvatus CACC879 isolated from Pig feces.</title>
        <authorList>
            <person name="Park S."/>
            <person name="Park M.A."/>
            <person name="Kim D.-H."/>
            <person name="Kim Y."/>
        </authorList>
    </citation>
    <scope>NUCLEOTIDE SEQUENCE</scope>
    <source>
        <strain evidence="2">CACC879</strain>
    </source>
</reference>
<keyword evidence="2" id="KW-0328">Glycosyltransferase</keyword>
<proteinExistence type="predicted"/>
<dbReference type="EC" id="2.4.-.-" evidence="2"/>
<dbReference type="InterPro" id="IPR050194">
    <property type="entry name" value="Glycosyltransferase_grp1"/>
</dbReference>
<dbReference type="PANTHER" id="PTHR45947:SF3">
    <property type="entry name" value="SULFOQUINOVOSYL TRANSFERASE SQD2"/>
    <property type="match status" value="1"/>
</dbReference>
<name>A0AAJ5RF06_LATCU</name>
<protein>
    <submittedName>
        <fullName evidence="2">Glycosyltransferase</fullName>
        <ecNumber evidence="2">2.4.-.-</ecNumber>
    </submittedName>
</protein>
<dbReference type="Pfam" id="PF00534">
    <property type="entry name" value="Glycos_transf_1"/>
    <property type="match status" value="1"/>
</dbReference>
<dbReference type="AlphaFoldDB" id="A0AAJ5RF06"/>
<keyword evidence="2" id="KW-0808">Transferase</keyword>
<gene>
    <name evidence="2" type="ORF">PSR33_05130</name>
</gene>
<dbReference type="PANTHER" id="PTHR45947">
    <property type="entry name" value="SULFOQUINOVOSYL TRANSFERASE SQD2"/>
    <property type="match status" value="1"/>
</dbReference>